<sequence>MNTTTLILIYLGVALVGSMLPFLRSYFAHFHNLVNLVISACLEGGKIHLYRNGSGQTTGSAASPFKRALISYAGYTGASVAAIGLLYLVLKGHYDLVIYLYLGLSVVALLLWIRNAYGVLWGISTVVLLALPIFFRYETVLAIPVNINFETLLVHIGIFLASVLFVQSMIGAVQVCRQAFMSRSNPKRKAALVQTKFIPAVVLGIILFGQTVLAGYFFALNFISLPFSWDMDLPNQLLAAKDVIWSTVSGSLKQ</sequence>
<organism evidence="2 3">
    <name type="scientific">Neobacillus bataviensis</name>
    <dbReference type="NCBI Taxonomy" id="220685"/>
    <lineage>
        <taxon>Bacteria</taxon>
        <taxon>Bacillati</taxon>
        <taxon>Bacillota</taxon>
        <taxon>Bacilli</taxon>
        <taxon>Bacillales</taxon>
        <taxon>Bacillaceae</taxon>
        <taxon>Neobacillus</taxon>
    </lineage>
</organism>
<evidence type="ECO:0000256" key="1">
    <source>
        <dbReference type="SAM" id="Phobius"/>
    </source>
</evidence>
<reference evidence="2 3" key="1">
    <citation type="submission" date="2019-06" db="EMBL/GenBank/DDBJ databases">
        <title>Sorghum-associated microbial communities from plants grown in Nebraska, USA.</title>
        <authorList>
            <person name="Schachtman D."/>
        </authorList>
    </citation>
    <scope>NUCLEOTIDE SEQUENCE [LARGE SCALE GENOMIC DNA]</scope>
    <source>
        <strain evidence="2 3">2482</strain>
    </source>
</reference>
<accession>A0A561DCL3</accession>
<dbReference type="Proteomes" id="UP000319671">
    <property type="component" value="Unassembled WGS sequence"/>
</dbReference>
<feature type="transmembrane region" description="Helical" evidence="1">
    <location>
        <begin position="120"/>
        <end position="137"/>
    </location>
</feature>
<feature type="transmembrane region" description="Helical" evidence="1">
    <location>
        <begin position="96"/>
        <end position="113"/>
    </location>
</feature>
<comment type="caution">
    <text evidence="2">The sequence shown here is derived from an EMBL/GenBank/DDBJ whole genome shotgun (WGS) entry which is preliminary data.</text>
</comment>
<feature type="transmembrane region" description="Helical" evidence="1">
    <location>
        <begin position="69"/>
        <end position="90"/>
    </location>
</feature>
<gene>
    <name evidence="2" type="ORF">FB550_106203</name>
</gene>
<dbReference type="InterPro" id="IPR049500">
    <property type="entry name" value="Peptidase_M50B-like"/>
</dbReference>
<evidence type="ECO:0000313" key="2">
    <source>
        <dbReference type="EMBL" id="TWE01146.1"/>
    </source>
</evidence>
<proteinExistence type="predicted"/>
<dbReference type="EMBL" id="VIVN01000006">
    <property type="protein sequence ID" value="TWE01146.1"/>
    <property type="molecule type" value="Genomic_DNA"/>
</dbReference>
<feature type="transmembrane region" description="Helical" evidence="1">
    <location>
        <begin position="197"/>
        <end position="223"/>
    </location>
</feature>
<feature type="transmembrane region" description="Helical" evidence="1">
    <location>
        <begin position="6"/>
        <end position="23"/>
    </location>
</feature>
<keyword evidence="3" id="KW-1185">Reference proteome</keyword>
<keyword evidence="1" id="KW-0812">Transmembrane</keyword>
<keyword evidence="1" id="KW-1133">Transmembrane helix</keyword>
<protein>
    <submittedName>
        <fullName evidence="2">Peptidase M50B-like protein</fullName>
    </submittedName>
</protein>
<keyword evidence="1" id="KW-0472">Membrane</keyword>
<dbReference type="Pfam" id="PF13398">
    <property type="entry name" value="Peptidase_M50B"/>
    <property type="match status" value="1"/>
</dbReference>
<dbReference type="RefSeq" id="WP_144565778.1">
    <property type="nucleotide sequence ID" value="NZ_VIVN01000006.1"/>
</dbReference>
<name>A0A561DCL3_9BACI</name>
<evidence type="ECO:0000313" key="3">
    <source>
        <dbReference type="Proteomes" id="UP000319671"/>
    </source>
</evidence>
<dbReference type="AlphaFoldDB" id="A0A561DCL3"/>
<feature type="transmembrane region" description="Helical" evidence="1">
    <location>
        <begin position="152"/>
        <end position="176"/>
    </location>
</feature>